<dbReference type="AlphaFoldDB" id="A0A9P4HSW6"/>
<dbReference type="Pfam" id="PF20684">
    <property type="entry name" value="Fung_rhodopsin"/>
    <property type="match status" value="1"/>
</dbReference>
<feature type="transmembrane region" description="Helical" evidence="6">
    <location>
        <begin position="63"/>
        <end position="84"/>
    </location>
</feature>
<feature type="transmembrane region" description="Helical" evidence="6">
    <location>
        <begin position="217"/>
        <end position="237"/>
    </location>
</feature>
<evidence type="ECO:0000256" key="6">
    <source>
        <dbReference type="SAM" id="Phobius"/>
    </source>
</evidence>
<feature type="transmembrane region" description="Helical" evidence="6">
    <location>
        <begin position="178"/>
        <end position="197"/>
    </location>
</feature>
<dbReference type="EMBL" id="ML978728">
    <property type="protein sequence ID" value="KAF2085841.1"/>
    <property type="molecule type" value="Genomic_DNA"/>
</dbReference>
<evidence type="ECO:0000313" key="9">
    <source>
        <dbReference type="Proteomes" id="UP000799776"/>
    </source>
</evidence>
<dbReference type="InterPro" id="IPR052337">
    <property type="entry name" value="SAT4-like"/>
</dbReference>
<keyword evidence="9" id="KW-1185">Reference proteome</keyword>
<evidence type="ECO:0000256" key="4">
    <source>
        <dbReference type="ARBA" id="ARBA00023136"/>
    </source>
</evidence>
<comment type="caution">
    <text evidence="8">The sequence shown here is derived from an EMBL/GenBank/DDBJ whole genome shotgun (WGS) entry which is preliminary data.</text>
</comment>
<dbReference type="InterPro" id="IPR049326">
    <property type="entry name" value="Rhodopsin_dom_fungi"/>
</dbReference>
<keyword evidence="2 6" id="KW-0812">Transmembrane</keyword>
<name>A0A9P4HSW6_9PEZI</name>
<evidence type="ECO:0000256" key="1">
    <source>
        <dbReference type="ARBA" id="ARBA00004141"/>
    </source>
</evidence>
<evidence type="ECO:0000256" key="5">
    <source>
        <dbReference type="ARBA" id="ARBA00038359"/>
    </source>
</evidence>
<evidence type="ECO:0000256" key="3">
    <source>
        <dbReference type="ARBA" id="ARBA00022989"/>
    </source>
</evidence>
<evidence type="ECO:0000259" key="7">
    <source>
        <dbReference type="Pfam" id="PF20684"/>
    </source>
</evidence>
<dbReference type="PANTHER" id="PTHR33048:SF96">
    <property type="entry name" value="INTEGRAL MEMBRANE PROTEIN"/>
    <property type="match status" value="1"/>
</dbReference>
<dbReference type="GO" id="GO:0016020">
    <property type="term" value="C:membrane"/>
    <property type="evidence" value="ECO:0007669"/>
    <property type="project" value="UniProtKB-SubCell"/>
</dbReference>
<protein>
    <recommendedName>
        <fullName evidence="7">Rhodopsin domain-containing protein</fullName>
    </recommendedName>
</protein>
<feature type="domain" description="Rhodopsin" evidence="7">
    <location>
        <begin position="1"/>
        <end position="241"/>
    </location>
</feature>
<keyword evidence="4 6" id="KW-0472">Membrane</keyword>
<dbReference type="Proteomes" id="UP000799776">
    <property type="component" value="Unassembled WGS sequence"/>
</dbReference>
<feature type="non-terminal residue" evidence="8">
    <location>
        <position position="241"/>
    </location>
</feature>
<proteinExistence type="inferred from homology"/>
<comment type="subcellular location">
    <subcellularLocation>
        <location evidence="1">Membrane</location>
        <topology evidence="1">Multi-pass membrane protein</topology>
    </subcellularLocation>
</comment>
<keyword evidence="3 6" id="KW-1133">Transmembrane helix</keyword>
<dbReference type="PANTHER" id="PTHR33048">
    <property type="entry name" value="PTH11-LIKE INTEGRAL MEMBRANE PROTEIN (AFU_ORTHOLOGUE AFUA_5G11245)"/>
    <property type="match status" value="1"/>
</dbReference>
<evidence type="ECO:0000256" key="2">
    <source>
        <dbReference type="ARBA" id="ARBA00022692"/>
    </source>
</evidence>
<sequence length="241" mass="27268">LRAWVRIKIVKAFGPDDWLMVIAVFCFTWMASAMAADMCFGFGRHILEVPLPVLIPAFKTYMVAQIAYTLTVMFLKLSVCWFYLRITVIRWQLCVVWVLIAVNASVNFAAVIAIINQCTPVNYLWTQFTGAKGTCLPVFVLQDMSYAFGALSVATEWTLSTMPIFLIAKLQMDRRLKLFVLLILGLGYFASIASIIRLTHLDALTRSEDYTYTVMPIAFWSVVENMVGIIAANLATYRPLF</sequence>
<accession>A0A9P4HSW6</accession>
<evidence type="ECO:0000313" key="8">
    <source>
        <dbReference type="EMBL" id="KAF2085841.1"/>
    </source>
</evidence>
<feature type="transmembrane region" description="Helical" evidence="6">
    <location>
        <begin position="146"/>
        <end position="166"/>
    </location>
</feature>
<comment type="similarity">
    <text evidence="5">Belongs to the SAT4 family.</text>
</comment>
<dbReference type="OrthoDB" id="4682787at2759"/>
<feature type="transmembrane region" description="Helical" evidence="6">
    <location>
        <begin position="91"/>
        <end position="115"/>
    </location>
</feature>
<feature type="non-terminal residue" evidence="8">
    <location>
        <position position="1"/>
    </location>
</feature>
<organism evidence="8 9">
    <name type="scientific">Saccharata proteae CBS 121410</name>
    <dbReference type="NCBI Taxonomy" id="1314787"/>
    <lineage>
        <taxon>Eukaryota</taxon>
        <taxon>Fungi</taxon>
        <taxon>Dikarya</taxon>
        <taxon>Ascomycota</taxon>
        <taxon>Pezizomycotina</taxon>
        <taxon>Dothideomycetes</taxon>
        <taxon>Dothideomycetes incertae sedis</taxon>
        <taxon>Botryosphaeriales</taxon>
        <taxon>Saccharataceae</taxon>
        <taxon>Saccharata</taxon>
    </lineage>
</organism>
<reference evidence="8" key="1">
    <citation type="journal article" date="2020" name="Stud. Mycol.">
        <title>101 Dothideomycetes genomes: a test case for predicting lifestyles and emergence of pathogens.</title>
        <authorList>
            <person name="Haridas S."/>
            <person name="Albert R."/>
            <person name="Binder M."/>
            <person name="Bloem J."/>
            <person name="Labutti K."/>
            <person name="Salamov A."/>
            <person name="Andreopoulos B."/>
            <person name="Baker S."/>
            <person name="Barry K."/>
            <person name="Bills G."/>
            <person name="Bluhm B."/>
            <person name="Cannon C."/>
            <person name="Castanera R."/>
            <person name="Culley D."/>
            <person name="Daum C."/>
            <person name="Ezra D."/>
            <person name="Gonzalez J."/>
            <person name="Henrissat B."/>
            <person name="Kuo A."/>
            <person name="Liang C."/>
            <person name="Lipzen A."/>
            <person name="Lutzoni F."/>
            <person name="Magnuson J."/>
            <person name="Mondo S."/>
            <person name="Nolan M."/>
            <person name="Ohm R."/>
            <person name="Pangilinan J."/>
            <person name="Park H.-J."/>
            <person name="Ramirez L."/>
            <person name="Alfaro M."/>
            <person name="Sun H."/>
            <person name="Tritt A."/>
            <person name="Yoshinaga Y."/>
            <person name="Zwiers L.-H."/>
            <person name="Turgeon B."/>
            <person name="Goodwin S."/>
            <person name="Spatafora J."/>
            <person name="Crous P."/>
            <person name="Grigoriev I."/>
        </authorList>
    </citation>
    <scope>NUCLEOTIDE SEQUENCE</scope>
    <source>
        <strain evidence="8">CBS 121410</strain>
    </source>
</reference>
<feature type="transmembrane region" description="Helical" evidence="6">
    <location>
        <begin position="21"/>
        <end position="43"/>
    </location>
</feature>
<gene>
    <name evidence="8" type="ORF">K490DRAFT_2595</name>
</gene>